<gene>
    <name evidence="1" type="ORF">FJR48_03530</name>
</gene>
<reference evidence="1 2" key="1">
    <citation type="submission" date="2019-09" db="EMBL/GenBank/DDBJ databases">
        <title>Sulfurimonas gotlandica sp. nov., a chemoautotrophic and psychrotolerant epsilonproteobacterium isolated from a pelagic redoxcline, and an emended description of the genus Sulfurimonas.</title>
        <authorList>
            <person name="Wang S."/>
            <person name="Jiang L."/>
            <person name="Shao S."/>
        </authorList>
    </citation>
    <scope>NUCLEOTIDE SEQUENCE [LARGE SCALE GENOMIC DNA]</scope>
    <source>
        <strain evidence="1 2">GYSZ_1</strain>
    </source>
</reference>
<dbReference type="RefSeq" id="WP_152306784.1">
    <property type="nucleotide sequence ID" value="NZ_CP043617.1"/>
</dbReference>
<dbReference type="KEGG" id="sulg:FJR48_03530"/>
<protein>
    <recommendedName>
        <fullName evidence="3">DUF541 domain-containing protein</fullName>
    </recommendedName>
</protein>
<evidence type="ECO:0008006" key="3">
    <source>
        <dbReference type="Google" id="ProtNLM"/>
    </source>
</evidence>
<dbReference type="Proteomes" id="UP000326944">
    <property type="component" value="Chromosome"/>
</dbReference>
<name>A0A5P8NZP4_9BACT</name>
<proteinExistence type="predicted"/>
<dbReference type="AlphaFoldDB" id="A0A5P8NZP4"/>
<dbReference type="OrthoDB" id="5322019at2"/>
<accession>A0A5P8NZP4</accession>
<evidence type="ECO:0000313" key="1">
    <source>
        <dbReference type="EMBL" id="QFR48841.1"/>
    </source>
</evidence>
<sequence length="221" mass="25940">MIKTLFIITLMLFQSLNALSISKSKEFTLEHKPKFKKTSFEVIIEHSNQNIIEHKIQSISQIVRKADICKGGEYRIRPNYKWENNTKVYLGYSSNIIYNCEFIDKKAYENLLDKVKKVDNIKILQNEIRFIQTKEEKIQKTQELENLAFEFAKKYVQKLNNSFKSCKIESIDLHSNHNTFITEQNFVKLERANAAPKSKVSLPINKTFKNSIIANYKFSCL</sequence>
<organism evidence="1 2">
    <name type="scientific">Sulfurimonas lithotrophica</name>
    <dbReference type="NCBI Taxonomy" id="2590022"/>
    <lineage>
        <taxon>Bacteria</taxon>
        <taxon>Pseudomonadati</taxon>
        <taxon>Campylobacterota</taxon>
        <taxon>Epsilonproteobacteria</taxon>
        <taxon>Campylobacterales</taxon>
        <taxon>Sulfurimonadaceae</taxon>
        <taxon>Sulfurimonas</taxon>
    </lineage>
</organism>
<dbReference type="EMBL" id="CP043617">
    <property type="protein sequence ID" value="QFR48841.1"/>
    <property type="molecule type" value="Genomic_DNA"/>
</dbReference>
<keyword evidence="2" id="KW-1185">Reference proteome</keyword>
<evidence type="ECO:0000313" key="2">
    <source>
        <dbReference type="Proteomes" id="UP000326944"/>
    </source>
</evidence>